<proteinExistence type="predicted"/>
<evidence type="ECO:0000313" key="1">
    <source>
        <dbReference type="EMBL" id="PID59336.1"/>
    </source>
</evidence>
<dbReference type="InterPro" id="IPR009363">
    <property type="entry name" value="Phage_Mu_Gp16"/>
</dbReference>
<dbReference type="Pfam" id="PF06252">
    <property type="entry name" value="GemA"/>
    <property type="match status" value="1"/>
</dbReference>
<sequence length="137" mass="15599">MPPTRAEYAKINIACKELGIDKKDLLADMFGLESSKQLTRTQTFKLLEHLKRLGFKPKRGKKTSPSYTNGQMRKIVALWITLAQAGVVKNSSDRALQAYIKRMTKKDNLAWCDGKDLSIVIESLKRWATREDVDVDN</sequence>
<protein>
    <submittedName>
        <fullName evidence="1">GemA protein</fullName>
    </submittedName>
</protein>
<reference evidence="1 2" key="1">
    <citation type="submission" date="2017-10" db="EMBL/GenBank/DDBJ databases">
        <title>Novel microbial diversity and functional potential in the marine mammal oral microbiome.</title>
        <authorList>
            <person name="Dudek N.K."/>
            <person name="Sun C.L."/>
            <person name="Burstein D."/>
            <person name="Kantor R.S."/>
            <person name="Aliaga Goltsman D.S."/>
            <person name="Bik E.M."/>
            <person name="Thomas B.C."/>
            <person name="Banfield J.F."/>
            <person name="Relman D.A."/>
        </authorList>
    </citation>
    <scope>NUCLEOTIDE SEQUENCE [LARGE SCALE GENOMIC DNA]</scope>
    <source>
        <strain evidence="1">DOLZORAL124_49_17</strain>
    </source>
</reference>
<dbReference type="Proteomes" id="UP000229740">
    <property type="component" value="Unassembled WGS sequence"/>
</dbReference>
<dbReference type="AlphaFoldDB" id="A0A2G6EB65"/>
<organism evidence="1 2">
    <name type="scientific">candidate division KSB3 bacterium</name>
    <dbReference type="NCBI Taxonomy" id="2044937"/>
    <lineage>
        <taxon>Bacteria</taxon>
        <taxon>candidate division KSB3</taxon>
    </lineage>
</organism>
<accession>A0A2G6EB65</accession>
<comment type="caution">
    <text evidence="1">The sequence shown here is derived from an EMBL/GenBank/DDBJ whole genome shotgun (WGS) entry which is preliminary data.</text>
</comment>
<gene>
    <name evidence="1" type="ORF">CSB45_00955</name>
</gene>
<evidence type="ECO:0000313" key="2">
    <source>
        <dbReference type="Proteomes" id="UP000229740"/>
    </source>
</evidence>
<name>A0A2G6EB65_9BACT</name>
<dbReference type="EMBL" id="PDPS01000018">
    <property type="protein sequence ID" value="PID59336.1"/>
    <property type="molecule type" value="Genomic_DNA"/>
</dbReference>